<evidence type="ECO:0000313" key="1">
    <source>
        <dbReference type="EMBL" id="RJP16654.1"/>
    </source>
</evidence>
<name>A0A3A4NM32_ABYX5</name>
<comment type="caution">
    <text evidence="1">The sequence shown here is derived from an EMBL/GenBank/DDBJ whole genome shotgun (WGS) entry which is preliminary data.</text>
</comment>
<gene>
    <name evidence="1" type="ORF">C4520_18225</name>
</gene>
<organism evidence="1 2">
    <name type="scientific">Abyssobacteria bacterium (strain SURF_5)</name>
    <dbReference type="NCBI Taxonomy" id="2093360"/>
    <lineage>
        <taxon>Bacteria</taxon>
        <taxon>Pseudomonadati</taxon>
        <taxon>Candidatus Hydrogenedentota</taxon>
        <taxon>Candidatus Abyssobacteria</taxon>
    </lineage>
</organism>
<proteinExistence type="predicted"/>
<protein>
    <submittedName>
        <fullName evidence="1">Uncharacterized protein</fullName>
    </submittedName>
</protein>
<sequence length="70" mass="7691">MNFHGDPLGLVNGVLETPTESGHSLTKAFVAVKVVSIRTKVDFTCLTKCAKIVYFRCDTISAWYMHITAG</sequence>
<dbReference type="Proteomes" id="UP000265882">
    <property type="component" value="Unassembled WGS sequence"/>
</dbReference>
<dbReference type="EMBL" id="QZKU01000126">
    <property type="protein sequence ID" value="RJP16654.1"/>
    <property type="molecule type" value="Genomic_DNA"/>
</dbReference>
<reference evidence="1 2" key="1">
    <citation type="journal article" date="2017" name="ISME J.">
        <title>Energy and carbon metabolisms in a deep terrestrial subsurface fluid microbial community.</title>
        <authorList>
            <person name="Momper L."/>
            <person name="Jungbluth S.P."/>
            <person name="Lee M.D."/>
            <person name="Amend J.P."/>
        </authorList>
    </citation>
    <scope>NUCLEOTIDE SEQUENCE [LARGE SCALE GENOMIC DNA]</scope>
    <source>
        <strain evidence="1">SURF_5</strain>
    </source>
</reference>
<dbReference type="AlphaFoldDB" id="A0A3A4NM32"/>
<accession>A0A3A4NM32</accession>
<evidence type="ECO:0000313" key="2">
    <source>
        <dbReference type="Proteomes" id="UP000265882"/>
    </source>
</evidence>